<protein>
    <recommendedName>
        <fullName evidence="1">DUF1995 domain-containing protein</fullName>
    </recommendedName>
</protein>
<accession>A0AAD3HHH8</accession>
<dbReference type="InterPro" id="IPR018962">
    <property type="entry name" value="DUF1995"/>
</dbReference>
<organism evidence="2 3">
    <name type="scientific">Astrephomene gubernaculifera</name>
    <dbReference type="NCBI Taxonomy" id="47775"/>
    <lineage>
        <taxon>Eukaryota</taxon>
        <taxon>Viridiplantae</taxon>
        <taxon>Chlorophyta</taxon>
        <taxon>core chlorophytes</taxon>
        <taxon>Chlorophyceae</taxon>
        <taxon>CS clade</taxon>
        <taxon>Chlamydomonadales</taxon>
        <taxon>Astrephomenaceae</taxon>
        <taxon>Astrephomene</taxon>
    </lineage>
</organism>
<name>A0AAD3HHH8_9CHLO</name>
<comment type="caution">
    <text evidence="2">The sequence shown here is derived from an EMBL/GenBank/DDBJ whole genome shotgun (WGS) entry which is preliminary data.</text>
</comment>
<keyword evidence="3" id="KW-1185">Reference proteome</keyword>
<evidence type="ECO:0000259" key="1">
    <source>
        <dbReference type="Pfam" id="PF09353"/>
    </source>
</evidence>
<dbReference type="AlphaFoldDB" id="A0AAD3HHH8"/>
<feature type="domain" description="DUF1995" evidence="1">
    <location>
        <begin position="96"/>
        <end position="356"/>
    </location>
</feature>
<evidence type="ECO:0000313" key="3">
    <source>
        <dbReference type="Proteomes" id="UP001054857"/>
    </source>
</evidence>
<sequence>TIWAIRPALGVNGDVDSAMLQFKGHLRPCAVSEARTHNVCLFHTAQFVRKQRCKKLKSDTRFVFRALPDGPATSPSASASARAVLDKTAGRMTYKPLSYGEMVNDAVESIMAALNDGLRWLEVEFPALPTNVDGYKGSSDLFIDSNTQLALAGAKRLAARGRKVHIVLPDEGEYSRTYRIFKNNIQLAEGVTVGHLKEADPPNPLAALFAGVGGGGAPSSREAGERADTYIFINATCVELLNLRAYVEKLPGGPESGRALVLWNMELDTLRGDLGLPAFPPKELHYAFLSRFRPVFYLRPRDYSKSVPVPPFIVNYSGAMFREYPGPWQVMLKQDGGEYACIAEEPVRYNLGEVKEELTVAMGLATEEEGSTMQFLRRGYKTSTWYEDDYEQEASHEWRL</sequence>
<dbReference type="PANTHER" id="PTHR34051:SF2">
    <property type="entry name" value="PROTEIN LPA3"/>
    <property type="match status" value="1"/>
</dbReference>
<dbReference type="Proteomes" id="UP001054857">
    <property type="component" value="Unassembled WGS sequence"/>
</dbReference>
<dbReference type="EMBL" id="BMAR01000001">
    <property type="protein sequence ID" value="GFR41032.1"/>
    <property type="molecule type" value="Genomic_DNA"/>
</dbReference>
<reference evidence="2 3" key="1">
    <citation type="journal article" date="2021" name="Sci. Rep.">
        <title>Genome sequencing of the multicellular alga Astrephomene provides insights into convergent evolution of germ-soma differentiation.</title>
        <authorList>
            <person name="Yamashita S."/>
            <person name="Yamamoto K."/>
            <person name="Matsuzaki R."/>
            <person name="Suzuki S."/>
            <person name="Yamaguchi H."/>
            <person name="Hirooka S."/>
            <person name="Minakuchi Y."/>
            <person name="Miyagishima S."/>
            <person name="Kawachi M."/>
            <person name="Toyoda A."/>
            <person name="Nozaki H."/>
        </authorList>
    </citation>
    <scope>NUCLEOTIDE SEQUENCE [LARGE SCALE GENOMIC DNA]</scope>
    <source>
        <strain evidence="2 3">NIES-4017</strain>
    </source>
</reference>
<dbReference type="InterPro" id="IPR044687">
    <property type="entry name" value="LPA3"/>
</dbReference>
<proteinExistence type="predicted"/>
<dbReference type="Pfam" id="PF09353">
    <property type="entry name" value="DUF1995"/>
    <property type="match status" value="1"/>
</dbReference>
<feature type="non-terminal residue" evidence="2">
    <location>
        <position position="1"/>
    </location>
</feature>
<gene>
    <name evidence="2" type="ORF">Agub_g1465</name>
</gene>
<dbReference type="PANTHER" id="PTHR34051">
    <property type="entry name" value="PROTEIN LOW PSII ACCUMULATION 3, CHLOROPLASTIC"/>
    <property type="match status" value="1"/>
</dbReference>
<evidence type="ECO:0000313" key="2">
    <source>
        <dbReference type="EMBL" id="GFR41032.1"/>
    </source>
</evidence>